<dbReference type="PRINTS" id="PR00109">
    <property type="entry name" value="TYRKINASE"/>
</dbReference>
<dbReference type="SUPFAM" id="SSF56112">
    <property type="entry name" value="Protein kinase-like (PK-like)"/>
    <property type="match status" value="1"/>
</dbReference>
<dbReference type="EMBL" id="JAXCGZ010003105">
    <property type="protein sequence ID" value="KAK7083423.1"/>
    <property type="molecule type" value="Genomic_DNA"/>
</dbReference>
<keyword evidence="4" id="KW-1185">Reference proteome</keyword>
<dbReference type="Pfam" id="PF07714">
    <property type="entry name" value="PK_Tyr_Ser-Thr"/>
    <property type="match status" value="1"/>
</dbReference>
<dbReference type="GO" id="GO:0043235">
    <property type="term" value="C:receptor complex"/>
    <property type="evidence" value="ECO:0007669"/>
    <property type="project" value="TreeGrafter"/>
</dbReference>
<dbReference type="GO" id="GO:0007169">
    <property type="term" value="P:cell surface receptor protein tyrosine kinase signaling pathway"/>
    <property type="evidence" value="ECO:0007669"/>
    <property type="project" value="TreeGrafter"/>
</dbReference>
<feature type="compositionally biased region" description="Polar residues" evidence="1">
    <location>
        <begin position="217"/>
        <end position="232"/>
    </location>
</feature>
<sequence length="232" mass="25429">MSDMWSYGVLLYEIITFGSFPFQGMTNNQVLEHVKAGNTITIPNGVKPQLERLLRSCWSKNPLERPTFNEMMEHLIMWPRLITPCLEVPSAAVQMNDTDSLELVIPPPEPSCRRSSAPNTRLPATRVRNTSGNDGIPNCTAVPLANLSQPTRSPISNNANVLPTPSSLNPPTSFNSLSWNRALHENGGGPSVEPLLPQNGDAYMTPYIRLQHPKTGGESSNNLDSPSNITTV</sequence>
<protein>
    <recommendedName>
        <fullName evidence="2">Protein kinase domain-containing protein</fullName>
    </recommendedName>
</protein>
<dbReference type="GO" id="GO:0004714">
    <property type="term" value="F:transmembrane receptor protein tyrosine kinase activity"/>
    <property type="evidence" value="ECO:0007669"/>
    <property type="project" value="TreeGrafter"/>
</dbReference>
<accession>A0AAN9ACJ1</accession>
<dbReference type="InterPro" id="IPR050122">
    <property type="entry name" value="RTK"/>
</dbReference>
<organism evidence="3 4">
    <name type="scientific">Halocaridina rubra</name>
    <name type="common">Hawaiian red shrimp</name>
    <dbReference type="NCBI Taxonomy" id="373956"/>
    <lineage>
        <taxon>Eukaryota</taxon>
        <taxon>Metazoa</taxon>
        <taxon>Ecdysozoa</taxon>
        <taxon>Arthropoda</taxon>
        <taxon>Crustacea</taxon>
        <taxon>Multicrustacea</taxon>
        <taxon>Malacostraca</taxon>
        <taxon>Eumalacostraca</taxon>
        <taxon>Eucarida</taxon>
        <taxon>Decapoda</taxon>
        <taxon>Pleocyemata</taxon>
        <taxon>Caridea</taxon>
        <taxon>Atyoidea</taxon>
        <taxon>Atyidae</taxon>
        <taxon>Halocaridina</taxon>
    </lineage>
</organism>
<dbReference type="GO" id="GO:0005524">
    <property type="term" value="F:ATP binding"/>
    <property type="evidence" value="ECO:0007669"/>
    <property type="project" value="InterPro"/>
</dbReference>
<feature type="region of interest" description="Disordered" evidence="1">
    <location>
        <begin position="107"/>
        <end position="136"/>
    </location>
</feature>
<dbReference type="Gene3D" id="1.10.510.10">
    <property type="entry name" value="Transferase(Phosphotransferase) domain 1"/>
    <property type="match status" value="1"/>
</dbReference>
<feature type="domain" description="Protein kinase" evidence="2">
    <location>
        <begin position="1"/>
        <end position="77"/>
    </location>
</feature>
<evidence type="ECO:0000259" key="2">
    <source>
        <dbReference type="PROSITE" id="PS50011"/>
    </source>
</evidence>
<name>A0AAN9ACJ1_HALRR</name>
<evidence type="ECO:0000313" key="4">
    <source>
        <dbReference type="Proteomes" id="UP001381693"/>
    </source>
</evidence>
<comment type="caution">
    <text evidence="3">The sequence shown here is derived from an EMBL/GenBank/DDBJ whole genome shotgun (WGS) entry which is preliminary data.</text>
</comment>
<dbReference type="InterPro" id="IPR011009">
    <property type="entry name" value="Kinase-like_dom_sf"/>
</dbReference>
<dbReference type="PANTHER" id="PTHR24416:SF489">
    <property type="entry name" value="PROTEIN KINASE DOMAIN-CONTAINING PROTEIN"/>
    <property type="match status" value="1"/>
</dbReference>
<gene>
    <name evidence="3" type="ORF">SK128_014331</name>
</gene>
<feature type="region of interest" description="Disordered" evidence="1">
    <location>
        <begin position="179"/>
        <end position="198"/>
    </location>
</feature>
<dbReference type="Proteomes" id="UP001381693">
    <property type="component" value="Unassembled WGS sequence"/>
</dbReference>
<dbReference type="PROSITE" id="PS50011">
    <property type="entry name" value="PROTEIN_KINASE_DOM"/>
    <property type="match status" value="1"/>
</dbReference>
<dbReference type="GO" id="GO:0005886">
    <property type="term" value="C:plasma membrane"/>
    <property type="evidence" value="ECO:0007669"/>
    <property type="project" value="TreeGrafter"/>
</dbReference>
<dbReference type="PANTHER" id="PTHR24416">
    <property type="entry name" value="TYROSINE-PROTEIN KINASE RECEPTOR"/>
    <property type="match status" value="1"/>
</dbReference>
<evidence type="ECO:0000313" key="3">
    <source>
        <dbReference type="EMBL" id="KAK7083423.1"/>
    </source>
</evidence>
<dbReference type="AlphaFoldDB" id="A0AAN9ACJ1"/>
<reference evidence="3 4" key="1">
    <citation type="submission" date="2023-11" db="EMBL/GenBank/DDBJ databases">
        <title>Halocaridina rubra genome assembly.</title>
        <authorList>
            <person name="Smith C."/>
        </authorList>
    </citation>
    <scope>NUCLEOTIDE SEQUENCE [LARGE SCALE GENOMIC DNA]</scope>
    <source>
        <strain evidence="3">EP-1</strain>
        <tissue evidence="3">Whole</tissue>
    </source>
</reference>
<dbReference type="InterPro" id="IPR000719">
    <property type="entry name" value="Prot_kinase_dom"/>
</dbReference>
<dbReference type="InterPro" id="IPR001245">
    <property type="entry name" value="Ser-Thr/Tyr_kinase_cat_dom"/>
</dbReference>
<evidence type="ECO:0000256" key="1">
    <source>
        <dbReference type="SAM" id="MobiDB-lite"/>
    </source>
</evidence>
<feature type="region of interest" description="Disordered" evidence="1">
    <location>
        <begin position="211"/>
        <end position="232"/>
    </location>
</feature>
<proteinExistence type="predicted"/>